<dbReference type="GO" id="GO:0003941">
    <property type="term" value="F:L-serine ammonia-lyase activity"/>
    <property type="evidence" value="ECO:0007669"/>
    <property type="project" value="UniProtKB-UniRule"/>
</dbReference>
<evidence type="ECO:0000256" key="4">
    <source>
        <dbReference type="ARBA" id="ARBA00022432"/>
    </source>
</evidence>
<dbReference type="EMBL" id="LK932388">
    <property type="protein sequence ID" value="CDS85445.1"/>
    <property type="molecule type" value="Genomic_DNA"/>
</dbReference>
<dbReference type="GO" id="GO:0006094">
    <property type="term" value="P:gluconeogenesis"/>
    <property type="evidence" value="ECO:0007669"/>
    <property type="project" value="UniProtKB-KW"/>
</dbReference>
<evidence type="ECO:0000313" key="16">
    <source>
        <dbReference type="EMBL" id="CDT50058.1"/>
    </source>
</evidence>
<dbReference type="InterPro" id="IPR005130">
    <property type="entry name" value="Ser_deHydtase-like_asu"/>
</dbReference>
<protein>
    <recommendedName>
        <fullName evidence="11">L-serine dehydratase</fullName>
        <ecNumber evidence="11">4.3.1.17</ecNumber>
    </recommendedName>
</protein>
<feature type="domain" description="Serine dehydratase beta chain" evidence="13">
    <location>
        <begin position="68"/>
        <end position="115"/>
    </location>
</feature>
<dbReference type="NCBIfam" id="TIGR00720">
    <property type="entry name" value="sda_mono"/>
    <property type="match status" value="1"/>
</dbReference>
<dbReference type="GO" id="GO:0046872">
    <property type="term" value="F:metal ion binding"/>
    <property type="evidence" value="ECO:0007669"/>
    <property type="project" value="UniProtKB-KW"/>
</dbReference>
<feature type="domain" description="Serine dehydratase beta chain" evidence="13">
    <location>
        <begin position="6"/>
        <end position="58"/>
    </location>
</feature>
<keyword evidence="4 11" id="KW-0312">Gluconeogenesis</keyword>
<gene>
    <name evidence="14" type="primary">sdaA</name>
    <name evidence="15" type="synonym">sdaB</name>
    <name evidence="16" type="ORF">BN1095_520018</name>
    <name evidence="15" type="ORF">BN1096_740050</name>
    <name evidence="14" type="ORF">BN1097_500046</name>
</gene>
<comment type="similarity">
    <text evidence="3 11">Belongs to the iron-sulfur dependent L-serine dehydratase family.</text>
</comment>
<evidence type="ECO:0000256" key="9">
    <source>
        <dbReference type="ARBA" id="ARBA00023239"/>
    </source>
</evidence>
<dbReference type="EMBL" id="LK932529">
    <property type="protein sequence ID" value="CDS89323.1"/>
    <property type="molecule type" value="Genomic_DNA"/>
</dbReference>
<feature type="domain" description="Serine dehydratase-like alpha subunit" evidence="12">
    <location>
        <begin position="144"/>
        <end position="391"/>
    </location>
</feature>
<dbReference type="InterPro" id="IPR029009">
    <property type="entry name" value="ASB_dom_sf"/>
</dbReference>
<organism evidence="14">
    <name type="scientific">Clostridioides difficile</name>
    <name type="common">Peptoclostridium difficile</name>
    <dbReference type="NCBI Taxonomy" id="1496"/>
    <lineage>
        <taxon>Bacteria</taxon>
        <taxon>Bacillati</taxon>
        <taxon>Bacillota</taxon>
        <taxon>Clostridia</taxon>
        <taxon>Peptostreptococcales</taxon>
        <taxon>Peptostreptococcaceae</taxon>
        <taxon>Clostridioides</taxon>
    </lineage>
</organism>
<dbReference type="SUPFAM" id="SSF143548">
    <property type="entry name" value="Serine metabolism enzymes domain"/>
    <property type="match status" value="1"/>
</dbReference>
<evidence type="ECO:0000256" key="3">
    <source>
        <dbReference type="ARBA" id="ARBA00008636"/>
    </source>
</evidence>
<evidence type="ECO:0000313" key="15">
    <source>
        <dbReference type="EMBL" id="CDS89323.1"/>
    </source>
</evidence>
<comment type="pathway">
    <text evidence="2">Carbohydrate biosynthesis; gluconeogenesis.</text>
</comment>
<dbReference type="RefSeq" id="WP_021367283.1">
    <property type="nucleotide sequence ID" value="NZ_BBYB01000097.1"/>
</dbReference>
<keyword evidence="8 11" id="KW-0411">Iron-sulfur</keyword>
<evidence type="ECO:0000256" key="5">
    <source>
        <dbReference type="ARBA" id="ARBA00022485"/>
    </source>
</evidence>
<dbReference type="GO" id="GO:0051539">
    <property type="term" value="F:4 iron, 4 sulfur cluster binding"/>
    <property type="evidence" value="ECO:0007669"/>
    <property type="project" value="UniProtKB-UniRule"/>
</dbReference>
<evidence type="ECO:0000256" key="6">
    <source>
        <dbReference type="ARBA" id="ARBA00022723"/>
    </source>
</evidence>
<evidence type="ECO:0000256" key="7">
    <source>
        <dbReference type="ARBA" id="ARBA00023004"/>
    </source>
</evidence>
<evidence type="ECO:0000256" key="1">
    <source>
        <dbReference type="ARBA" id="ARBA00001966"/>
    </source>
</evidence>
<evidence type="ECO:0000259" key="12">
    <source>
        <dbReference type="Pfam" id="PF03313"/>
    </source>
</evidence>
<dbReference type="PANTHER" id="PTHR30182:SF1">
    <property type="entry name" value="L-SERINE DEHYDRATASE 1"/>
    <property type="match status" value="1"/>
</dbReference>
<evidence type="ECO:0000256" key="10">
    <source>
        <dbReference type="ARBA" id="ARBA00049406"/>
    </source>
</evidence>
<reference evidence="14" key="1">
    <citation type="submission" date="2014-07" db="EMBL/GenBank/DDBJ databases">
        <authorList>
            <person name="Monot Marc"/>
        </authorList>
    </citation>
    <scope>NUCLEOTIDE SEQUENCE</scope>
    <source>
        <strain evidence="16">7032989</strain>
        <strain evidence="14">7032994</strain>
    </source>
</reference>
<comment type="catalytic activity">
    <reaction evidence="10 11">
        <text>L-serine = pyruvate + NH4(+)</text>
        <dbReference type="Rhea" id="RHEA:19169"/>
        <dbReference type="ChEBI" id="CHEBI:15361"/>
        <dbReference type="ChEBI" id="CHEBI:28938"/>
        <dbReference type="ChEBI" id="CHEBI:33384"/>
        <dbReference type="EC" id="4.3.1.17"/>
    </reaction>
</comment>
<evidence type="ECO:0000256" key="2">
    <source>
        <dbReference type="ARBA" id="ARBA00004742"/>
    </source>
</evidence>
<dbReference type="Pfam" id="PF03315">
    <property type="entry name" value="SDH_beta"/>
    <property type="match status" value="2"/>
</dbReference>
<keyword evidence="9 11" id="KW-0456">Lyase</keyword>
<evidence type="ECO:0000256" key="11">
    <source>
        <dbReference type="RuleBase" id="RU366059"/>
    </source>
</evidence>
<name>A0A069AAH3_CLODI</name>
<dbReference type="Gene3D" id="3.30.1330.90">
    <property type="entry name" value="D-3-phosphoglycerate dehydrogenase, domain 3"/>
    <property type="match status" value="1"/>
</dbReference>
<proteinExistence type="inferred from homology"/>
<dbReference type="Pfam" id="PF03313">
    <property type="entry name" value="SDH_alpha"/>
    <property type="match status" value="1"/>
</dbReference>
<keyword evidence="5 11" id="KW-0004">4Fe-4S</keyword>
<dbReference type="InterPro" id="IPR051318">
    <property type="entry name" value="Fe-S_L-Ser"/>
</dbReference>
<evidence type="ECO:0000256" key="8">
    <source>
        <dbReference type="ARBA" id="ARBA00023014"/>
    </source>
</evidence>
<keyword evidence="6 11" id="KW-0479">Metal-binding</keyword>
<comment type="cofactor">
    <cofactor evidence="1 11">
        <name>[4Fe-4S] cluster</name>
        <dbReference type="ChEBI" id="CHEBI:49883"/>
    </cofactor>
</comment>
<accession>A0A069AAH3</accession>
<dbReference type="PANTHER" id="PTHR30182">
    <property type="entry name" value="L-SERINE DEHYDRATASE"/>
    <property type="match status" value="1"/>
</dbReference>
<evidence type="ECO:0000259" key="13">
    <source>
        <dbReference type="Pfam" id="PF03315"/>
    </source>
</evidence>
<evidence type="ECO:0000313" key="14">
    <source>
        <dbReference type="EMBL" id="CDS85445.1"/>
    </source>
</evidence>
<dbReference type="EC" id="4.3.1.17" evidence="11"/>
<sequence length="397" mass="43410">MDTLKELFKIGSGPSSSHTMGPQRAAERFKNENPNAESFRAILYGSLAATGKGHLTDYIIEKTIAPKKVEIVWEEDIIKDFHPNGMKFEALDKDKNVTAEWTVYSVGGGTIAEEGQRNSKSNSIYHLDTMDEIVKWCKENNKTLVDFVLECEPKDIKDYIKTIKDAMRKSIDDGLSTDEIIPGKLLLKRRASTFYNAYKKDKSFSTLVYAYALAASEQNASGNIIVTAPTCGSAGVIPGIFFAMQDFYNYDDEKIIEALLVAGIIGNIIKTNASISGAEVGCQGEVGAACSMAAAAVAYLKGGTIDHIEYAAEIALEHHLGMTCDPVYGYVQIPCIERNAMAAQRAYDAANYALLTDGSHSVSLDQVVETMKETGIDMMDKYKETAKGGLAKHFFSC</sequence>
<dbReference type="InterPro" id="IPR005131">
    <property type="entry name" value="Ser_deHydtase_bsu"/>
</dbReference>
<dbReference type="AlphaFoldDB" id="A0A069AAH3"/>
<dbReference type="InterPro" id="IPR004644">
    <property type="entry name" value="Fe-S_L-Ser_mono"/>
</dbReference>
<dbReference type="EMBL" id="LK933205">
    <property type="protein sequence ID" value="CDT50058.1"/>
    <property type="molecule type" value="Genomic_DNA"/>
</dbReference>
<keyword evidence="7 11" id="KW-0408">Iron</keyword>